<dbReference type="SMART" id="SM00235">
    <property type="entry name" value="ZnMc"/>
    <property type="match status" value="1"/>
</dbReference>
<dbReference type="PANTHER" id="PTHR10127:SF883">
    <property type="entry name" value="ZINC METALLOPROTEINASE NAS-8"/>
    <property type="match status" value="1"/>
</dbReference>
<sequence>MIRKLYFVLVLILGLSFNSCTNDISEDVLTNHSSTSSNDEAEIIKLTSGFNIKKENGVYSMGDILLSDEQVKLLDETGSIYPVPNNTLPSDSLLVSPMTGTKVIYPTSITRATGRDPNENVFWSMVRYVIDPSLTANERIVLRNAIQHIESRTNVRFYNATGQPTVDPTYGFKYPYVNVKNNEKEPTVSSSYVGRIGGEQEMLIGSKCGVGVVVHELCHACAMYHEHCRYDRDNYITVYTENVEDNALNDVRKITSNYYTRGAFDFNSIMIYGSYTFSKNGKPTMLKKDGSTFFQNDVLSDLDRAWLNYFYLPYIARSDVYRELDDVVYDGNNNILTEAQRKELQAALNNGNPNPPSGGRIPNIH</sequence>
<feature type="domain" description="Peptidase M12A" evidence="3">
    <location>
        <begin position="111"/>
        <end position="314"/>
    </location>
</feature>
<dbReference type="AlphaFoldDB" id="A0AA90ZNX4"/>
<comment type="caution">
    <text evidence="1">Lacks conserved residue(s) required for the propagation of feature annotation.</text>
</comment>
<dbReference type="GO" id="GO:0008270">
    <property type="term" value="F:zinc ion binding"/>
    <property type="evidence" value="ECO:0007669"/>
    <property type="project" value="UniProtKB-UniRule"/>
</dbReference>
<feature type="binding site" evidence="1">
    <location>
        <position position="225"/>
    </location>
    <ligand>
        <name>Zn(2+)</name>
        <dbReference type="ChEBI" id="CHEBI:29105"/>
        <note>catalytic</note>
    </ligand>
</feature>
<evidence type="ECO:0000313" key="4">
    <source>
        <dbReference type="EMBL" id="MQN76622.1"/>
    </source>
</evidence>
<keyword evidence="1" id="KW-0645">Protease</keyword>
<feature type="signal peptide" evidence="2">
    <location>
        <begin position="1"/>
        <end position="21"/>
    </location>
</feature>
<evidence type="ECO:0000256" key="1">
    <source>
        <dbReference type="PROSITE-ProRule" id="PRU01211"/>
    </source>
</evidence>
<keyword evidence="1" id="KW-0862">Zinc</keyword>
<feature type="binding site" evidence="1">
    <location>
        <position position="219"/>
    </location>
    <ligand>
        <name>Zn(2+)</name>
        <dbReference type="ChEBI" id="CHEBI:29105"/>
        <note>catalytic</note>
    </ligand>
</feature>
<comment type="caution">
    <text evidence="4">The sequence shown here is derived from an EMBL/GenBank/DDBJ whole genome shotgun (WGS) entry which is preliminary data.</text>
</comment>
<keyword evidence="1" id="KW-0482">Metalloprotease</keyword>
<keyword evidence="1" id="KW-0378">Hydrolase</keyword>
<evidence type="ECO:0000313" key="5">
    <source>
        <dbReference type="Proteomes" id="UP000423156"/>
    </source>
</evidence>
<dbReference type="InterPro" id="IPR006026">
    <property type="entry name" value="Peptidase_Metallo"/>
</dbReference>
<dbReference type="PRINTS" id="PR00480">
    <property type="entry name" value="ASTACIN"/>
</dbReference>
<comment type="cofactor">
    <cofactor evidence="1">
        <name>Zn(2+)</name>
        <dbReference type="ChEBI" id="CHEBI:29105"/>
    </cofactor>
    <text evidence="1">Binds 1 zinc ion per subunit.</text>
</comment>
<keyword evidence="1" id="KW-0479">Metal-binding</keyword>
<dbReference type="Pfam" id="PF01400">
    <property type="entry name" value="Astacin"/>
    <property type="match status" value="1"/>
</dbReference>
<dbReference type="Proteomes" id="UP000423156">
    <property type="component" value="Unassembled WGS sequence"/>
</dbReference>
<evidence type="ECO:0000259" key="3">
    <source>
        <dbReference type="PROSITE" id="PS51864"/>
    </source>
</evidence>
<name>A0AA90ZNX4_9BACT</name>
<dbReference type="RefSeq" id="WP_153091626.1">
    <property type="nucleotide sequence ID" value="NZ_CP152352.1"/>
</dbReference>
<protein>
    <recommendedName>
        <fullName evidence="3">Peptidase M12A domain-containing protein</fullName>
    </recommendedName>
</protein>
<proteinExistence type="predicted"/>
<dbReference type="GO" id="GO:0004222">
    <property type="term" value="F:metalloendopeptidase activity"/>
    <property type="evidence" value="ECO:0007669"/>
    <property type="project" value="UniProtKB-UniRule"/>
</dbReference>
<organism evidence="4 5">
    <name type="scientific">Segatella copri</name>
    <dbReference type="NCBI Taxonomy" id="165179"/>
    <lineage>
        <taxon>Bacteria</taxon>
        <taxon>Pseudomonadati</taxon>
        <taxon>Bacteroidota</taxon>
        <taxon>Bacteroidia</taxon>
        <taxon>Bacteroidales</taxon>
        <taxon>Prevotellaceae</taxon>
        <taxon>Segatella</taxon>
    </lineage>
</organism>
<gene>
    <name evidence="4" type="ORF">F7D71_01800</name>
</gene>
<keyword evidence="2" id="KW-0732">Signal</keyword>
<dbReference type="InterPro" id="IPR001506">
    <property type="entry name" value="Peptidase_M12A"/>
</dbReference>
<dbReference type="InterPro" id="IPR024079">
    <property type="entry name" value="MetalloPept_cat_dom_sf"/>
</dbReference>
<reference evidence="5" key="1">
    <citation type="submission" date="2019-09" db="EMBL/GenBank/DDBJ databases">
        <title>Distinct polysaccharide growth profiles of human intestinal Prevotella copri isolates.</title>
        <authorList>
            <person name="Fehlner-Peach H."/>
            <person name="Magnabosco C."/>
            <person name="Raghavan V."/>
            <person name="Scher J.U."/>
            <person name="Tett A."/>
            <person name="Cox L.M."/>
            <person name="Gottsegen C."/>
            <person name="Watters A."/>
            <person name="Wiltshire- Gordon J.D."/>
            <person name="Segata N."/>
            <person name="Bonneau R."/>
            <person name="Littman D.R."/>
        </authorList>
    </citation>
    <scope>NUCLEOTIDE SEQUENCE [LARGE SCALE GENOMIC DNA]</scope>
    <source>
        <strain evidence="5">BU41712</strain>
    </source>
</reference>
<feature type="active site" evidence="1">
    <location>
        <position position="216"/>
    </location>
</feature>
<dbReference type="PANTHER" id="PTHR10127">
    <property type="entry name" value="DISCOIDIN, CUB, EGF, LAMININ , AND ZINC METALLOPROTEASE DOMAIN CONTAINING"/>
    <property type="match status" value="1"/>
</dbReference>
<feature type="binding site" evidence="1">
    <location>
        <position position="215"/>
    </location>
    <ligand>
        <name>Zn(2+)</name>
        <dbReference type="ChEBI" id="CHEBI:29105"/>
        <note>catalytic</note>
    </ligand>
</feature>
<dbReference type="Gene3D" id="3.40.390.10">
    <property type="entry name" value="Collagenase (Catalytic Domain)"/>
    <property type="match status" value="1"/>
</dbReference>
<dbReference type="EMBL" id="VZBZ01000012">
    <property type="protein sequence ID" value="MQN76622.1"/>
    <property type="molecule type" value="Genomic_DNA"/>
</dbReference>
<dbReference type="PROSITE" id="PS51864">
    <property type="entry name" value="ASTACIN"/>
    <property type="match status" value="1"/>
</dbReference>
<dbReference type="GO" id="GO:0006508">
    <property type="term" value="P:proteolysis"/>
    <property type="evidence" value="ECO:0007669"/>
    <property type="project" value="UniProtKB-KW"/>
</dbReference>
<feature type="chain" id="PRO_5043278740" description="Peptidase M12A domain-containing protein" evidence="2">
    <location>
        <begin position="22"/>
        <end position="365"/>
    </location>
</feature>
<dbReference type="SUPFAM" id="SSF55486">
    <property type="entry name" value="Metalloproteases ('zincins'), catalytic domain"/>
    <property type="match status" value="1"/>
</dbReference>
<accession>A0AA90ZNX4</accession>
<evidence type="ECO:0000256" key="2">
    <source>
        <dbReference type="SAM" id="SignalP"/>
    </source>
</evidence>